<dbReference type="VEuPathDB" id="FungiDB:T551_03217"/>
<dbReference type="Pfam" id="PF00462">
    <property type="entry name" value="Glutaredoxin"/>
    <property type="match status" value="1"/>
</dbReference>
<dbReference type="GeneID" id="28941735"/>
<keyword evidence="3" id="KW-1015">Disulfide bond</keyword>
<evidence type="ECO:0000256" key="4">
    <source>
        <dbReference type="ARBA" id="ARBA00023284"/>
    </source>
</evidence>
<dbReference type="RefSeq" id="XP_018228379.1">
    <property type="nucleotide sequence ID" value="XM_018375480.1"/>
</dbReference>
<reference evidence="7" key="1">
    <citation type="journal article" date="2016" name="Nat. Commun.">
        <title>Genome analysis of three Pneumocystis species reveals adaptation mechanisms to life exclusively in mammalian hosts.</title>
        <authorList>
            <person name="Ma L."/>
            <person name="Chen Z."/>
            <person name="Huang D.W."/>
            <person name="Kutty G."/>
            <person name="Ishihara M."/>
            <person name="Wang H."/>
            <person name="Abouelleil A."/>
            <person name="Bishop L."/>
            <person name="Davey E."/>
            <person name="Deng R."/>
            <person name="Deng X."/>
            <person name="Fan L."/>
            <person name="Fantoni G."/>
            <person name="Fitzgerald M."/>
            <person name="Gogineni E."/>
            <person name="Goldberg J.M."/>
            <person name="Handley G."/>
            <person name="Hu X."/>
            <person name="Huber C."/>
            <person name="Jiao X."/>
            <person name="Jones K."/>
            <person name="Levin J.Z."/>
            <person name="Liu Y."/>
            <person name="Macdonald P."/>
            <person name="Melnikov A."/>
            <person name="Raley C."/>
            <person name="Sassi M."/>
            <person name="Sherman B.T."/>
            <person name="Song X."/>
            <person name="Sykes S."/>
            <person name="Tran B."/>
            <person name="Walsh L."/>
            <person name="Xia Y."/>
            <person name="Yang J."/>
            <person name="Young S."/>
            <person name="Zeng Q."/>
            <person name="Zheng X."/>
            <person name="Stephens R."/>
            <person name="Nusbaum C."/>
            <person name="Birren B.W."/>
            <person name="Azadi P."/>
            <person name="Lempicki R.A."/>
            <person name="Cuomo C.A."/>
            <person name="Kovacs J.A."/>
        </authorList>
    </citation>
    <scope>NUCLEOTIDE SEQUENCE [LARGE SCALE GENOMIC DNA]</scope>
    <source>
        <strain evidence="7">RU7</strain>
    </source>
</reference>
<gene>
    <name evidence="6" type="ORF">T551_03217</name>
</gene>
<dbReference type="EMBL" id="LFWA01000015">
    <property type="protein sequence ID" value="KTW27223.1"/>
    <property type="molecule type" value="Genomic_DNA"/>
</dbReference>
<evidence type="ECO:0000313" key="6">
    <source>
        <dbReference type="EMBL" id="KTW27223.1"/>
    </source>
</evidence>
<dbReference type="FunFam" id="3.40.30.10:FF:000276">
    <property type="entry name" value="Glutaredoxin 3"/>
    <property type="match status" value="1"/>
</dbReference>
<evidence type="ECO:0000256" key="1">
    <source>
        <dbReference type="ARBA" id="ARBA00022448"/>
    </source>
</evidence>
<dbReference type="PROSITE" id="PS51354">
    <property type="entry name" value="GLUTAREDOXIN_2"/>
    <property type="match status" value="1"/>
</dbReference>
<dbReference type="InterPro" id="IPR036249">
    <property type="entry name" value="Thioredoxin-like_sf"/>
</dbReference>
<dbReference type="Gene3D" id="3.40.30.10">
    <property type="entry name" value="Glutaredoxin"/>
    <property type="match status" value="1"/>
</dbReference>
<dbReference type="SUPFAM" id="SSF52833">
    <property type="entry name" value="Thioredoxin-like"/>
    <property type="match status" value="1"/>
</dbReference>
<feature type="domain" description="Glutaredoxin" evidence="5">
    <location>
        <begin position="18"/>
        <end position="80"/>
    </location>
</feature>
<dbReference type="STRING" id="1408657.A0A0W4ZFS6"/>
<dbReference type="OrthoDB" id="418495at2759"/>
<keyword evidence="7" id="KW-1185">Reference proteome</keyword>
<dbReference type="AlphaFoldDB" id="A0A0W4ZFS6"/>
<dbReference type="PROSITE" id="PS00195">
    <property type="entry name" value="GLUTAREDOXIN_1"/>
    <property type="match status" value="1"/>
</dbReference>
<dbReference type="NCBIfam" id="TIGR02180">
    <property type="entry name" value="GRX_euk"/>
    <property type="match status" value="1"/>
</dbReference>
<dbReference type="InterPro" id="IPR011767">
    <property type="entry name" value="GLR_AS"/>
</dbReference>
<accession>A0A0W4ZFS6</accession>
<organism evidence="6 7">
    <name type="scientific">Pneumocystis jirovecii (strain RU7)</name>
    <name type="common">Human pneumocystis pneumonia agent</name>
    <dbReference type="NCBI Taxonomy" id="1408657"/>
    <lineage>
        <taxon>Eukaryota</taxon>
        <taxon>Fungi</taxon>
        <taxon>Dikarya</taxon>
        <taxon>Ascomycota</taxon>
        <taxon>Taphrinomycotina</taxon>
        <taxon>Pneumocystomycetes</taxon>
        <taxon>Pneumocystaceae</taxon>
        <taxon>Pneumocystis</taxon>
    </lineage>
</organism>
<keyword evidence="1" id="KW-0813">Transport</keyword>
<dbReference type="InterPro" id="IPR002109">
    <property type="entry name" value="Glutaredoxin"/>
</dbReference>
<dbReference type="GO" id="GO:0005829">
    <property type="term" value="C:cytosol"/>
    <property type="evidence" value="ECO:0007669"/>
    <property type="project" value="EnsemblFungi"/>
</dbReference>
<dbReference type="eggNOG" id="KOG1752">
    <property type="taxonomic scope" value="Eukaryota"/>
</dbReference>
<dbReference type="PANTHER" id="PTHR45694">
    <property type="entry name" value="GLUTAREDOXIN 2"/>
    <property type="match status" value="1"/>
</dbReference>
<keyword evidence="4" id="KW-0676">Redox-active center</keyword>
<dbReference type="PRINTS" id="PR00160">
    <property type="entry name" value="GLUTAREDOXIN"/>
</dbReference>
<dbReference type="GO" id="GO:0034599">
    <property type="term" value="P:cellular response to oxidative stress"/>
    <property type="evidence" value="ECO:0007669"/>
    <property type="project" value="TreeGrafter"/>
</dbReference>
<comment type="caution">
    <text evidence="6">The sequence shown here is derived from an EMBL/GenBank/DDBJ whole genome shotgun (WGS) entry which is preliminary data.</text>
</comment>
<dbReference type="GO" id="GO:0015038">
    <property type="term" value="F:glutathione disulfide oxidoreductase activity"/>
    <property type="evidence" value="ECO:0007669"/>
    <property type="project" value="EnsemblFungi"/>
</dbReference>
<dbReference type="Proteomes" id="UP000053447">
    <property type="component" value="Unassembled WGS sequence"/>
</dbReference>
<evidence type="ECO:0000259" key="5">
    <source>
        <dbReference type="Pfam" id="PF00462"/>
    </source>
</evidence>
<evidence type="ECO:0000256" key="2">
    <source>
        <dbReference type="ARBA" id="ARBA00022982"/>
    </source>
</evidence>
<name>A0A0W4ZFS6_PNEJ7</name>
<evidence type="ECO:0000313" key="7">
    <source>
        <dbReference type="Proteomes" id="UP000053447"/>
    </source>
</evidence>
<evidence type="ECO:0000256" key="3">
    <source>
        <dbReference type="ARBA" id="ARBA00023157"/>
    </source>
</evidence>
<sequence>MTEDIMNYVESIISANKVVVFSKSYCPYCDRTKELLQNSHIDYTVLELDVIAQGSNIQQYLFEKTGQRTVPNIFINKEHIGGNSDIEALKNSGELARYFE</sequence>
<keyword evidence="2" id="KW-0249">Electron transport</keyword>
<proteinExistence type="predicted"/>
<dbReference type="InterPro" id="IPR011899">
    <property type="entry name" value="Glutaredoxin_euk/vir"/>
</dbReference>
<dbReference type="CDD" id="cd03419">
    <property type="entry name" value="GRX_GRXh_1_2_like"/>
    <property type="match status" value="1"/>
</dbReference>
<dbReference type="PANTHER" id="PTHR45694:SF18">
    <property type="entry name" value="GLUTAREDOXIN-1-RELATED"/>
    <property type="match status" value="1"/>
</dbReference>
<dbReference type="InterPro" id="IPR014025">
    <property type="entry name" value="Glutaredoxin_subgr"/>
</dbReference>
<protein>
    <submittedName>
        <fullName evidence="6">Glutaredoxin</fullName>
    </submittedName>
</protein>